<dbReference type="GO" id="GO:0030261">
    <property type="term" value="P:chromosome condensation"/>
    <property type="evidence" value="ECO:0007669"/>
    <property type="project" value="UniProtKB-KW"/>
</dbReference>
<reference evidence="5 6" key="1">
    <citation type="submission" date="2018-11" db="EMBL/GenBank/DDBJ databases">
        <title>Genome sequencing and assembly of Clostridium tagluense strain A121.</title>
        <authorList>
            <person name="Murakami T."/>
            <person name="Segawa T."/>
            <person name="Shcherbakova V.A."/>
            <person name="Mori H."/>
            <person name="Yoshimura Y."/>
        </authorList>
    </citation>
    <scope>NUCLEOTIDE SEQUENCE [LARGE SCALE GENOMIC DNA]</scope>
    <source>
        <strain evidence="5 6">A121</strain>
    </source>
</reference>
<comment type="similarity">
    <text evidence="1 4">Belongs to the bacterial histone-like protein family.</text>
</comment>
<dbReference type="RefSeq" id="WP_125001017.1">
    <property type="nucleotide sequence ID" value="NZ_BHYK01000010.1"/>
</dbReference>
<keyword evidence="6" id="KW-1185">Reference proteome</keyword>
<dbReference type="Pfam" id="PF00216">
    <property type="entry name" value="Bac_DNA_binding"/>
    <property type="match status" value="1"/>
</dbReference>
<keyword evidence="2" id="KW-0226">DNA condensation</keyword>
<accession>A0A401ULK4</accession>
<keyword evidence="3" id="KW-0238">DNA-binding</keyword>
<organism evidence="5 6">
    <name type="scientific">Clostridium tagluense</name>
    <dbReference type="NCBI Taxonomy" id="360422"/>
    <lineage>
        <taxon>Bacteria</taxon>
        <taxon>Bacillati</taxon>
        <taxon>Bacillota</taxon>
        <taxon>Clostridia</taxon>
        <taxon>Eubacteriales</taxon>
        <taxon>Clostridiaceae</taxon>
        <taxon>Clostridium</taxon>
    </lineage>
</organism>
<evidence type="ECO:0000256" key="2">
    <source>
        <dbReference type="ARBA" id="ARBA00023067"/>
    </source>
</evidence>
<evidence type="ECO:0000256" key="3">
    <source>
        <dbReference type="ARBA" id="ARBA00023125"/>
    </source>
</evidence>
<dbReference type="GO" id="GO:0030527">
    <property type="term" value="F:structural constituent of chromatin"/>
    <property type="evidence" value="ECO:0007669"/>
    <property type="project" value="InterPro"/>
</dbReference>
<gene>
    <name evidence="5" type="primary">hbs_2</name>
    <name evidence="5" type="ORF">Ctaglu_20390</name>
</gene>
<evidence type="ECO:0000313" key="5">
    <source>
        <dbReference type="EMBL" id="GCD10416.1"/>
    </source>
</evidence>
<dbReference type="GO" id="GO:0003677">
    <property type="term" value="F:DNA binding"/>
    <property type="evidence" value="ECO:0007669"/>
    <property type="project" value="UniProtKB-KW"/>
</dbReference>
<dbReference type="PANTHER" id="PTHR33175:SF3">
    <property type="entry name" value="DNA-BINDING PROTEIN HU-BETA"/>
    <property type="match status" value="1"/>
</dbReference>
<dbReference type="OrthoDB" id="9799835at2"/>
<dbReference type="Proteomes" id="UP000287872">
    <property type="component" value="Unassembled WGS sequence"/>
</dbReference>
<dbReference type="SMART" id="SM00411">
    <property type="entry name" value="BHL"/>
    <property type="match status" value="1"/>
</dbReference>
<dbReference type="InterPro" id="IPR000119">
    <property type="entry name" value="Hist_DNA-bd"/>
</dbReference>
<dbReference type="PANTHER" id="PTHR33175">
    <property type="entry name" value="DNA-BINDING PROTEIN HU"/>
    <property type="match status" value="1"/>
</dbReference>
<evidence type="ECO:0000256" key="1">
    <source>
        <dbReference type="ARBA" id="ARBA00010529"/>
    </source>
</evidence>
<dbReference type="EMBL" id="BHYK01000010">
    <property type="protein sequence ID" value="GCD10416.1"/>
    <property type="molecule type" value="Genomic_DNA"/>
</dbReference>
<dbReference type="Gene3D" id="4.10.520.10">
    <property type="entry name" value="IHF-like DNA-binding proteins"/>
    <property type="match status" value="1"/>
</dbReference>
<evidence type="ECO:0000256" key="4">
    <source>
        <dbReference type="RuleBase" id="RU003939"/>
    </source>
</evidence>
<dbReference type="InterPro" id="IPR010992">
    <property type="entry name" value="IHF-like_DNA-bd_dom_sf"/>
</dbReference>
<protein>
    <submittedName>
        <fullName evidence="5">Transcriptional regulator</fullName>
    </submittedName>
</protein>
<evidence type="ECO:0000313" key="6">
    <source>
        <dbReference type="Proteomes" id="UP000287872"/>
    </source>
</evidence>
<comment type="caution">
    <text evidence="5">The sequence shown here is derived from an EMBL/GenBank/DDBJ whole genome shotgun (WGS) entry which is preliminary data.</text>
</comment>
<dbReference type="AlphaFoldDB" id="A0A401ULK4"/>
<name>A0A401ULK4_9CLOT</name>
<proteinExistence type="inferred from homology"/>
<dbReference type="SUPFAM" id="SSF47729">
    <property type="entry name" value="IHF-like DNA-binding proteins"/>
    <property type="match status" value="1"/>
</dbReference>
<sequence length="107" mass="11712">MNKTELINKSQEKLQGFTKAELAMALDTITDTIQDALVAGEKVKLSGFGTFETRARKGRKGVSKLPKAMGKEWASVDRTVPVFNVSEGFKTRVIEANKLVAEVNPTV</sequence>